<sequence length="101" mass="12104">MILHNGTNYDMWSQIIEMHIDKKEKFSLFAYRKMMDMRALSKAFYDGTYELQVLALNKKDFSPIQRCITIFAYYGELTKKFSELDHHDKVIMESDKDVETY</sequence>
<dbReference type="EMBL" id="JADGMS010000016">
    <property type="protein sequence ID" value="KAF9666367.1"/>
    <property type="molecule type" value="Genomic_DNA"/>
</dbReference>
<comment type="caution">
    <text evidence="1">The sequence shown here is derived from an EMBL/GenBank/DDBJ whole genome shotgun (WGS) entry which is preliminary data.</text>
</comment>
<protein>
    <recommendedName>
        <fullName evidence="3">Retrotransposon Copia-like N-terminal domain-containing protein</fullName>
    </recommendedName>
</protein>
<evidence type="ECO:0008006" key="3">
    <source>
        <dbReference type="Google" id="ProtNLM"/>
    </source>
</evidence>
<proteinExistence type="predicted"/>
<evidence type="ECO:0000313" key="1">
    <source>
        <dbReference type="EMBL" id="KAF9666367.1"/>
    </source>
</evidence>
<dbReference type="AlphaFoldDB" id="A0A835MH76"/>
<accession>A0A835MH76</accession>
<organism evidence="1 2">
    <name type="scientific">Salix dunnii</name>
    <dbReference type="NCBI Taxonomy" id="1413687"/>
    <lineage>
        <taxon>Eukaryota</taxon>
        <taxon>Viridiplantae</taxon>
        <taxon>Streptophyta</taxon>
        <taxon>Embryophyta</taxon>
        <taxon>Tracheophyta</taxon>
        <taxon>Spermatophyta</taxon>
        <taxon>Magnoliopsida</taxon>
        <taxon>eudicotyledons</taxon>
        <taxon>Gunneridae</taxon>
        <taxon>Pentapetalae</taxon>
        <taxon>rosids</taxon>
        <taxon>fabids</taxon>
        <taxon>Malpighiales</taxon>
        <taxon>Salicaceae</taxon>
        <taxon>Saliceae</taxon>
        <taxon>Salix</taxon>
    </lineage>
</organism>
<evidence type="ECO:0000313" key="2">
    <source>
        <dbReference type="Proteomes" id="UP000657918"/>
    </source>
</evidence>
<keyword evidence="2" id="KW-1185">Reference proteome</keyword>
<gene>
    <name evidence="1" type="ORF">SADUNF_Sadunf16G0222100</name>
</gene>
<name>A0A835MH76_9ROSI</name>
<reference evidence="1 2" key="1">
    <citation type="submission" date="2020-10" db="EMBL/GenBank/DDBJ databases">
        <title>Plant Genome Project.</title>
        <authorList>
            <person name="Zhang R.-G."/>
        </authorList>
    </citation>
    <scope>NUCLEOTIDE SEQUENCE [LARGE SCALE GENOMIC DNA]</scope>
    <source>
        <strain evidence="1">FAFU-HL-1</strain>
        <tissue evidence="1">Leaf</tissue>
    </source>
</reference>
<dbReference type="Proteomes" id="UP000657918">
    <property type="component" value="Chromosome 16"/>
</dbReference>